<evidence type="ECO:0000313" key="7">
    <source>
        <dbReference type="EMBL" id="KAH7284329.1"/>
    </source>
</evidence>
<name>A0A8T2QK92_CERRI</name>
<accession>A0A8T2QK92</accession>
<evidence type="ECO:0000313" key="8">
    <source>
        <dbReference type="Proteomes" id="UP000825935"/>
    </source>
</evidence>
<keyword evidence="5" id="KW-0175">Coiled coil</keyword>
<dbReference type="EMBL" id="CM035439">
    <property type="protein sequence ID" value="KAH7284329.1"/>
    <property type="molecule type" value="Genomic_DNA"/>
</dbReference>
<evidence type="ECO:0000259" key="6">
    <source>
        <dbReference type="PROSITE" id="PS50089"/>
    </source>
</evidence>
<keyword evidence="2 4" id="KW-0863">Zinc-finger</keyword>
<protein>
    <recommendedName>
        <fullName evidence="6">RING-type domain-containing protein</fullName>
    </recommendedName>
</protein>
<dbReference type="Pfam" id="PF13920">
    <property type="entry name" value="zf-C3HC4_3"/>
    <property type="match status" value="1"/>
</dbReference>
<sequence>MAVQAQHPSLGDHRNKLIELGGLDLSAIDPRSLLVPVSFPGNLFGEGGMQQGGVIMAGASLENTQRLSQQAGASPSSGLVLPNIPLYQAPLMPATDVDVVVAGSKKRRKEAPLTYFTQSSIQQQKYNFQLGVDLNQTSIGCSPVSILPLPGAQNNVSTGLRLAFDDDQSTVTSPRHDSSLSLSLKEELSTQISQHQEELNQIIKAQSEQLRQSVEDRTRRQSKKLLLAVEKDLTKRLKDKETEIEELMKRNVELEDSVKQLNLESQMWQSKAKNNEAMMAILRSNLQQAVLIQHQNREQQSRLEGCGDSEVDDAASVYVDDNPHAQQMRAMISIRKAQYVSPSSGGIRTNQSSILNNEAPVMRLCRRCQIKEASVVLLPCLHLCLCVRCKDDCERCPMCTSLKSASVEVFLS</sequence>
<proteinExistence type="predicted"/>
<evidence type="ECO:0000256" key="5">
    <source>
        <dbReference type="SAM" id="Coils"/>
    </source>
</evidence>
<dbReference type="AlphaFoldDB" id="A0A8T2QK92"/>
<organism evidence="7 8">
    <name type="scientific">Ceratopteris richardii</name>
    <name type="common">Triangle waterfern</name>
    <dbReference type="NCBI Taxonomy" id="49495"/>
    <lineage>
        <taxon>Eukaryota</taxon>
        <taxon>Viridiplantae</taxon>
        <taxon>Streptophyta</taxon>
        <taxon>Embryophyta</taxon>
        <taxon>Tracheophyta</taxon>
        <taxon>Polypodiopsida</taxon>
        <taxon>Polypodiidae</taxon>
        <taxon>Polypodiales</taxon>
        <taxon>Pteridineae</taxon>
        <taxon>Pteridaceae</taxon>
        <taxon>Parkerioideae</taxon>
        <taxon>Ceratopteris</taxon>
    </lineage>
</organism>
<dbReference type="InterPro" id="IPR001841">
    <property type="entry name" value="Znf_RING"/>
</dbReference>
<dbReference type="Proteomes" id="UP000825935">
    <property type="component" value="Chromosome 34"/>
</dbReference>
<evidence type="ECO:0000256" key="4">
    <source>
        <dbReference type="PROSITE-ProRule" id="PRU00175"/>
    </source>
</evidence>
<dbReference type="GO" id="GO:0004842">
    <property type="term" value="F:ubiquitin-protein transferase activity"/>
    <property type="evidence" value="ECO:0007669"/>
    <property type="project" value="TreeGrafter"/>
</dbReference>
<evidence type="ECO:0000256" key="1">
    <source>
        <dbReference type="ARBA" id="ARBA00022723"/>
    </source>
</evidence>
<feature type="domain" description="RING-type" evidence="6">
    <location>
        <begin position="365"/>
        <end position="400"/>
    </location>
</feature>
<dbReference type="PANTHER" id="PTHR42647">
    <property type="entry name" value="SBP (S-RIBONUCLEASE BINDING PROTEIN) FAMILY PROTEIN"/>
    <property type="match status" value="1"/>
</dbReference>
<keyword evidence="3" id="KW-0862">Zinc</keyword>
<dbReference type="GO" id="GO:0008270">
    <property type="term" value="F:zinc ion binding"/>
    <property type="evidence" value="ECO:0007669"/>
    <property type="project" value="UniProtKB-KW"/>
</dbReference>
<keyword evidence="1" id="KW-0479">Metal-binding</keyword>
<feature type="coiled-coil region" evidence="5">
    <location>
        <begin position="230"/>
        <end position="271"/>
    </location>
</feature>
<comment type="caution">
    <text evidence="7">The sequence shown here is derived from an EMBL/GenBank/DDBJ whole genome shotgun (WGS) entry which is preliminary data.</text>
</comment>
<dbReference type="InterPro" id="IPR013083">
    <property type="entry name" value="Znf_RING/FYVE/PHD"/>
</dbReference>
<reference evidence="7" key="1">
    <citation type="submission" date="2021-08" db="EMBL/GenBank/DDBJ databases">
        <title>WGS assembly of Ceratopteris richardii.</title>
        <authorList>
            <person name="Marchant D.B."/>
            <person name="Chen G."/>
            <person name="Jenkins J."/>
            <person name="Shu S."/>
            <person name="Leebens-Mack J."/>
            <person name="Grimwood J."/>
            <person name="Schmutz J."/>
            <person name="Soltis P."/>
            <person name="Soltis D."/>
            <person name="Chen Z.-H."/>
        </authorList>
    </citation>
    <scope>NUCLEOTIDE SEQUENCE</scope>
    <source>
        <strain evidence="7">Whitten #5841</strain>
        <tissue evidence="7">Leaf</tissue>
    </source>
</reference>
<dbReference type="OMA" id="FIMTESE"/>
<dbReference type="OrthoDB" id="1711136at2759"/>
<evidence type="ECO:0000256" key="2">
    <source>
        <dbReference type="ARBA" id="ARBA00022771"/>
    </source>
</evidence>
<dbReference type="PROSITE" id="PS50089">
    <property type="entry name" value="ZF_RING_2"/>
    <property type="match status" value="1"/>
</dbReference>
<dbReference type="Gene3D" id="3.30.40.10">
    <property type="entry name" value="Zinc/RING finger domain, C3HC4 (zinc finger)"/>
    <property type="match status" value="1"/>
</dbReference>
<evidence type="ECO:0000256" key="3">
    <source>
        <dbReference type="ARBA" id="ARBA00022833"/>
    </source>
</evidence>
<dbReference type="PANTHER" id="PTHR42647:SF5">
    <property type="entry name" value="SBP (S-RIBONUCLEASE BINDING PROTEIN) FAMILY PROTEIN"/>
    <property type="match status" value="1"/>
</dbReference>
<keyword evidence="8" id="KW-1185">Reference proteome</keyword>
<gene>
    <name evidence="7" type="ORF">KP509_34G049600</name>
</gene>